<evidence type="ECO:0000313" key="2">
    <source>
        <dbReference type="EMBL" id="CAI5439614.1"/>
    </source>
</evidence>
<comment type="caution">
    <text evidence="2">The sequence shown here is derived from an EMBL/GenBank/DDBJ whole genome shotgun (WGS) entry which is preliminary data.</text>
</comment>
<dbReference type="AlphaFoldDB" id="A0A9P1MXI0"/>
<keyword evidence="1" id="KW-0732">Signal</keyword>
<feature type="signal peptide" evidence="1">
    <location>
        <begin position="1"/>
        <end position="20"/>
    </location>
</feature>
<organism evidence="2 3">
    <name type="scientific">Caenorhabditis angaria</name>
    <dbReference type="NCBI Taxonomy" id="860376"/>
    <lineage>
        <taxon>Eukaryota</taxon>
        <taxon>Metazoa</taxon>
        <taxon>Ecdysozoa</taxon>
        <taxon>Nematoda</taxon>
        <taxon>Chromadorea</taxon>
        <taxon>Rhabditida</taxon>
        <taxon>Rhabditina</taxon>
        <taxon>Rhabditomorpha</taxon>
        <taxon>Rhabditoidea</taxon>
        <taxon>Rhabditidae</taxon>
        <taxon>Peloderinae</taxon>
        <taxon>Caenorhabditis</taxon>
    </lineage>
</organism>
<sequence>MFSKQVLIFLSISLIGLINASSIADVNIPMVFRKALNRWNRVRAINYLQYWLDPLNLTVIVCGETLATGSDGLYTLVDYLIYEGNRYNDSFTNITQYKGRDASESILRKRIRRTVIFGVLG</sequence>
<protein>
    <submittedName>
        <fullName evidence="2">Uncharacterized protein</fullName>
    </submittedName>
</protein>
<dbReference type="EMBL" id="CANHGI010000001">
    <property type="protein sequence ID" value="CAI5439614.1"/>
    <property type="molecule type" value="Genomic_DNA"/>
</dbReference>
<evidence type="ECO:0000256" key="1">
    <source>
        <dbReference type="SAM" id="SignalP"/>
    </source>
</evidence>
<name>A0A9P1MXI0_9PELO</name>
<accession>A0A9P1MXI0</accession>
<dbReference type="Proteomes" id="UP001152747">
    <property type="component" value="Unassembled WGS sequence"/>
</dbReference>
<gene>
    <name evidence="2" type="ORF">CAMP_LOCUS2251</name>
</gene>
<proteinExistence type="predicted"/>
<evidence type="ECO:0000313" key="3">
    <source>
        <dbReference type="Proteomes" id="UP001152747"/>
    </source>
</evidence>
<keyword evidence="3" id="KW-1185">Reference proteome</keyword>
<feature type="chain" id="PRO_5040312152" evidence="1">
    <location>
        <begin position="21"/>
        <end position="121"/>
    </location>
</feature>
<reference evidence="2" key="1">
    <citation type="submission" date="2022-11" db="EMBL/GenBank/DDBJ databases">
        <authorList>
            <person name="Kikuchi T."/>
        </authorList>
    </citation>
    <scope>NUCLEOTIDE SEQUENCE</scope>
    <source>
        <strain evidence="2">PS1010</strain>
    </source>
</reference>